<sequence length="214" mass="25110">MLPILYSFRRCPYAMRARMAIQYSGIQVELREIVLRNKPAALLHASPKGTVPVLVLNNGQVIEQSREIMHWALEQHDPQQWLCKENEALSKQIAELINHNDQIFKIHLDQYKYADRYPAHPQEYYRSQGELFLHDLETRLAQTSFLLLHQICLADIAIFPFIRQFASVDPEWFDTAPYPKLKQWLAFLCNSADYQSVMQKFSVWQSGDLPFIFP</sequence>
<feature type="domain" description="GST N-terminal" evidence="1">
    <location>
        <begin position="1"/>
        <end position="80"/>
    </location>
</feature>
<dbReference type="PANTHER" id="PTHR43968:SF6">
    <property type="entry name" value="GLUTATHIONE S-TRANSFERASE OMEGA"/>
    <property type="match status" value="1"/>
</dbReference>
<evidence type="ECO:0000259" key="2">
    <source>
        <dbReference type="PROSITE" id="PS50405"/>
    </source>
</evidence>
<dbReference type="PROSITE" id="PS50405">
    <property type="entry name" value="GST_CTER"/>
    <property type="match status" value="1"/>
</dbReference>
<dbReference type="SUPFAM" id="SSF52833">
    <property type="entry name" value="Thioredoxin-like"/>
    <property type="match status" value="1"/>
</dbReference>
<dbReference type="PROSITE" id="PS51354">
    <property type="entry name" value="GLUTAREDOXIN_2"/>
    <property type="match status" value="1"/>
</dbReference>
<protein>
    <submittedName>
        <fullName evidence="3">Glutathione S-transferase</fullName>
    </submittedName>
</protein>
<keyword evidence="4" id="KW-1185">Reference proteome</keyword>
<dbReference type="EMBL" id="JBHTBQ010000047">
    <property type="protein sequence ID" value="MFC7422268.1"/>
    <property type="molecule type" value="Genomic_DNA"/>
</dbReference>
<dbReference type="Pfam" id="PF13410">
    <property type="entry name" value="GST_C_2"/>
    <property type="match status" value="1"/>
</dbReference>
<gene>
    <name evidence="3" type="ORF">ACFQNF_20620</name>
</gene>
<dbReference type="Gene3D" id="3.40.30.10">
    <property type="entry name" value="Glutaredoxin"/>
    <property type="match status" value="1"/>
</dbReference>
<dbReference type="RefSeq" id="WP_380190264.1">
    <property type="nucleotide sequence ID" value="NZ_JBHTBQ010000047.1"/>
</dbReference>
<dbReference type="PROSITE" id="PS50404">
    <property type="entry name" value="GST_NTER"/>
    <property type="match status" value="1"/>
</dbReference>
<reference evidence="4" key="1">
    <citation type="journal article" date="2019" name="Int. J. Syst. Evol. Microbiol.">
        <title>The Global Catalogue of Microorganisms (GCM) 10K type strain sequencing project: providing services to taxonomists for standard genome sequencing and annotation.</title>
        <authorList>
            <consortium name="The Broad Institute Genomics Platform"/>
            <consortium name="The Broad Institute Genome Sequencing Center for Infectious Disease"/>
            <person name="Wu L."/>
            <person name="Ma J."/>
        </authorList>
    </citation>
    <scope>NUCLEOTIDE SEQUENCE [LARGE SCALE GENOMIC DNA]</scope>
    <source>
        <strain evidence="4">CCUG 62945</strain>
    </source>
</reference>
<dbReference type="SUPFAM" id="SSF47616">
    <property type="entry name" value="GST C-terminal domain-like"/>
    <property type="match status" value="1"/>
</dbReference>
<dbReference type="CDD" id="cd03196">
    <property type="entry name" value="GST_C_5"/>
    <property type="match status" value="1"/>
</dbReference>
<dbReference type="InterPro" id="IPR036249">
    <property type="entry name" value="Thioredoxin-like_sf"/>
</dbReference>
<dbReference type="InterPro" id="IPR004045">
    <property type="entry name" value="Glutathione_S-Trfase_N"/>
</dbReference>
<evidence type="ECO:0000313" key="4">
    <source>
        <dbReference type="Proteomes" id="UP001596473"/>
    </source>
</evidence>
<dbReference type="Pfam" id="PF13417">
    <property type="entry name" value="GST_N_3"/>
    <property type="match status" value="1"/>
</dbReference>
<comment type="caution">
    <text evidence="3">The sequence shown here is derived from an EMBL/GenBank/DDBJ whole genome shotgun (WGS) entry which is preliminary data.</text>
</comment>
<dbReference type="InterPro" id="IPR036282">
    <property type="entry name" value="Glutathione-S-Trfase_C_sf"/>
</dbReference>
<proteinExistence type="predicted"/>
<organism evidence="3 4">
    <name type="scientific">Iodobacter arcticus</name>
    <dbReference type="NCBI Taxonomy" id="590593"/>
    <lineage>
        <taxon>Bacteria</taxon>
        <taxon>Pseudomonadati</taxon>
        <taxon>Pseudomonadota</taxon>
        <taxon>Betaproteobacteria</taxon>
        <taxon>Neisseriales</taxon>
        <taxon>Chitinibacteraceae</taxon>
        <taxon>Iodobacter</taxon>
    </lineage>
</organism>
<dbReference type="PANTHER" id="PTHR43968">
    <property type="match status" value="1"/>
</dbReference>
<dbReference type="Proteomes" id="UP001596473">
    <property type="component" value="Unassembled WGS sequence"/>
</dbReference>
<name>A0ABW2R2Z0_9NEIS</name>
<evidence type="ECO:0000313" key="3">
    <source>
        <dbReference type="EMBL" id="MFC7422268.1"/>
    </source>
</evidence>
<accession>A0ABW2R2Z0</accession>
<dbReference type="Gene3D" id="1.20.1050.10">
    <property type="match status" value="1"/>
</dbReference>
<dbReference type="InterPro" id="IPR050983">
    <property type="entry name" value="GST_Omega/HSP26"/>
</dbReference>
<dbReference type="InterPro" id="IPR010987">
    <property type="entry name" value="Glutathione-S-Trfase_C-like"/>
</dbReference>
<feature type="domain" description="GST C-terminal" evidence="2">
    <location>
        <begin position="83"/>
        <end position="211"/>
    </location>
</feature>
<dbReference type="InterPro" id="IPR040079">
    <property type="entry name" value="Glutathione_S-Trfase"/>
</dbReference>
<dbReference type="CDD" id="cd03060">
    <property type="entry name" value="GST_N_Omega_like"/>
    <property type="match status" value="1"/>
</dbReference>
<dbReference type="SFLD" id="SFLDS00019">
    <property type="entry name" value="Glutathione_Transferase_(cytos"/>
    <property type="match status" value="1"/>
</dbReference>
<evidence type="ECO:0000259" key="1">
    <source>
        <dbReference type="PROSITE" id="PS50404"/>
    </source>
</evidence>